<evidence type="ECO:0000313" key="2">
    <source>
        <dbReference type="Proteomes" id="UP001596053"/>
    </source>
</evidence>
<dbReference type="EMBL" id="JBHSLW010000009">
    <property type="protein sequence ID" value="MFC5419267.1"/>
    <property type="molecule type" value="Genomic_DNA"/>
</dbReference>
<reference evidence="2" key="1">
    <citation type="journal article" date="2019" name="Int. J. Syst. Evol. Microbiol.">
        <title>The Global Catalogue of Microorganisms (GCM) 10K type strain sequencing project: providing services to taxonomists for standard genome sequencing and annotation.</title>
        <authorList>
            <consortium name="The Broad Institute Genomics Platform"/>
            <consortium name="The Broad Institute Genome Sequencing Center for Infectious Disease"/>
            <person name="Wu L."/>
            <person name="Ma J."/>
        </authorList>
    </citation>
    <scope>NUCLEOTIDE SEQUENCE [LARGE SCALE GENOMIC DNA]</scope>
    <source>
        <strain evidence="2">NCAIM B.01391</strain>
    </source>
</reference>
<comment type="caution">
    <text evidence="1">The sequence shown here is derived from an EMBL/GenBank/DDBJ whole genome shotgun (WGS) entry which is preliminary data.</text>
</comment>
<proteinExistence type="predicted"/>
<dbReference type="Proteomes" id="UP001596053">
    <property type="component" value="Unassembled WGS sequence"/>
</dbReference>
<sequence length="95" mass="10429">MPASPTSDAYAPSTFATCRTPLVHGAAETLALQFLVEKRARQRELQRDLAVKATTMLAELGTQARAADLDLLVTLLEIASAEAERERDRWGEMVD</sequence>
<evidence type="ECO:0000313" key="1">
    <source>
        <dbReference type="EMBL" id="MFC5419267.1"/>
    </source>
</evidence>
<gene>
    <name evidence="1" type="ORF">ACFPOB_06780</name>
</gene>
<name>A0ABW0ILV5_9HYPH</name>
<accession>A0ABW0ILV5</accession>
<keyword evidence="2" id="KW-1185">Reference proteome</keyword>
<organism evidence="1 2">
    <name type="scientific">Bosea eneae</name>
    <dbReference type="NCBI Taxonomy" id="151454"/>
    <lineage>
        <taxon>Bacteria</taxon>
        <taxon>Pseudomonadati</taxon>
        <taxon>Pseudomonadota</taxon>
        <taxon>Alphaproteobacteria</taxon>
        <taxon>Hyphomicrobiales</taxon>
        <taxon>Boseaceae</taxon>
        <taxon>Bosea</taxon>
    </lineage>
</organism>
<protein>
    <recommendedName>
        <fullName evidence="3">DUF2732 family protein</fullName>
    </recommendedName>
</protein>
<evidence type="ECO:0008006" key="3">
    <source>
        <dbReference type="Google" id="ProtNLM"/>
    </source>
</evidence>
<dbReference type="RefSeq" id="WP_377796934.1">
    <property type="nucleotide sequence ID" value="NZ_JBHSLW010000009.1"/>
</dbReference>